<protein>
    <submittedName>
        <fullName evidence="2">Uncharacterized protein</fullName>
    </submittedName>
</protein>
<gene>
    <name evidence="2" type="ORF">PDMSB3_1285</name>
</gene>
<evidence type="ECO:0000256" key="1">
    <source>
        <dbReference type="SAM" id="MobiDB-lite"/>
    </source>
</evidence>
<dbReference type="EMBL" id="LR699553">
    <property type="protein sequence ID" value="VVD27747.1"/>
    <property type="molecule type" value="Genomic_DNA"/>
</dbReference>
<evidence type="ECO:0000313" key="3">
    <source>
        <dbReference type="Proteomes" id="UP000325811"/>
    </source>
</evidence>
<keyword evidence="3" id="KW-1185">Reference proteome</keyword>
<accession>A0A5Q4Z636</accession>
<name>A0A5Q4Z636_9BURK</name>
<reference evidence="2 3" key="1">
    <citation type="submission" date="2019-08" db="EMBL/GenBank/DDBJ databases">
        <authorList>
            <person name="Herpell B J."/>
        </authorList>
    </citation>
    <scope>NUCLEOTIDE SEQUENCE [LARGE SCALE GENOMIC DNA]</scope>
    <source>
        <strain evidence="3">Msb3</strain>
    </source>
</reference>
<dbReference type="Proteomes" id="UP000325811">
    <property type="component" value="Chromosome I"/>
</dbReference>
<sequence length="135" mass="14348">MAASGRAVRAGRFDGPIMDEPRRNRQTRAKPAAPNGPRTISGWIRSHYSHVNSQNAERRINGELHAGAIRVPADPPNTPASGLECQAQCPEDSFSPINPITISAALATRATLNASPIITIPKMNAPTAPMPVHTA</sequence>
<proteinExistence type="predicted"/>
<feature type="region of interest" description="Disordered" evidence="1">
    <location>
        <begin position="1"/>
        <end position="42"/>
    </location>
</feature>
<organism evidence="2 3">
    <name type="scientific">Paraburkholderia dioscoreae</name>
    <dbReference type="NCBI Taxonomy" id="2604047"/>
    <lineage>
        <taxon>Bacteria</taxon>
        <taxon>Pseudomonadati</taxon>
        <taxon>Pseudomonadota</taxon>
        <taxon>Betaproteobacteria</taxon>
        <taxon>Burkholderiales</taxon>
        <taxon>Burkholderiaceae</taxon>
        <taxon>Paraburkholderia</taxon>
    </lineage>
</organism>
<dbReference type="KEGG" id="pdio:PDMSB3_1285"/>
<evidence type="ECO:0000313" key="2">
    <source>
        <dbReference type="EMBL" id="VVD27747.1"/>
    </source>
</evidence>
<dbReference type="AlphaFoldDB" id="A0A5Q4Z636"/>